<evidence type="ECO:0000313" key="13">
    <source>
        <dbReference type="Proteomes" id="UP001597511"/>
    </source>
</evidence>
<evidence type="ECO:0000256" key="9">
    <source>
        <dbReference type="SAM" id="SignalP"/>
    </source>
</evidence>
<keyword evidence="8" id="KW-1015">Disulfide bond</keyword>
<organism evidence="12 13">
    <name type="scientific">Terrimonas rubra</name>
    <dbReference type="NCBI Taxonomy" id="1035890"/>
    <lineage>
        <taxon>Bacteria</taxon>
        <taxon>Pseudomonadati</taxon>
        <taxon>Bacteroidota</taxon>
        <taxon>Chitinophagia</taxon>
        <taxon>Chitinophagales</taxon>
        <taxon>Chitinophagaceae</taxon>
        <taxon>Terrimonas</taxon>
    </lineage>
</organism>
<feature type="domain" description="Secretion system C-terminal sorting" evidence="11">
    <location>
        <begin position="1273"/>
        <end position="1346"/>
    </location>
</feature>
<dbReference type="Pfam" id="PF18962">
    <property type="entry name" value="Por_Secre_tail"/>
    <property type="match status" value="1"/>
</dbReference>
<evidence type="ECO:0000256" key="4">
    <source>
        <dbReference type="ARBA" id="ARBA00022729"/>
    </source>
</evidence>
<dbReference type="Proteomes" id="UP001597511">
    <property type="component" value="Unassembled WGS sequence"/>
</dbReference>
<reference evidence="13" key="1">
    <citation type="journal article" date="2019" name="Int. J. Syst. Evol. Microbiol.">
        <title>The Global Catalogue of Microorganisms (GCM) 10K type strain sequencing project: providing services to taxonomists for standard genome sequencing and annotation.</title>
        <authorList>
            <consortium name="The Broad Institute Genomics Platform"/>
            <consortium name="The Broad Institute Genome Sequencing Center for Infectious Disease"/>
            <person name="Wu L."/>
            <person name="Ma J."/>
        </authorList>
    </citation>
    <scope>NUCLEOTIDE SEQUENCE [LARGE SCALE GENOMIC DNA]</scope>
    <source>
        <strain evidence="13">KCTC 23299</strain>
    </source>
</reference>
<comment type="caution">
    <text evidence="12">The sequence shown here is derived from an EMBL/GenBank/DDBJ whole genome shotgun (WGS) entry which is preliminary data.</text>
</comment>
<dbReference type="SUPFAM" id="SSF55486">
    <property type="entry name" value="Metalloproteases ('zincins'), catalytic domain"/>
    <property type="match status" value="1"/>
</dbReference>
<comment type="similarity">
    <text evidence="1">Belongs to the peptidase M43B family.</text>
</comment>
<keyword evidence="2" id="KW-0645">Protease</keyword>
<dbReference type="NCBIfam" id="TIGR04183">
    <property type="entry name" value="Por_Secre_tail"/>
    <property type="match status" value="1"/>
</dbReference>
<evidence type="ECO:0000256" key="8">
    <source>
        <dbReference type="ARBA" id="ARBA00023157"/>
    </source>
</evidence>
<dbReference type="PANTHER" id="PTHR47466">
    <property type="match status" value="1"/>
</dbReference>
<dbReference type="InterPro" id="IPR026444">
    <property type="entry name" value="Secre_tail"/>
</dbReference>
<evidence type="ECO:0000256" key="1">
    <source>
        <dbReference type="ARBA" id="ARBA00008721"/>
    </source>
</evidence>
<evidence type="ECO:0000256" key="5">
    <source>
        <dbReference type="ARBA" id="ARBA00022801"/>
    </source>
</evidence>
<protein>
    <submittedName>
        <fullName evidence="12">Choice-of-anchor J domain-containing protein</fullName>
    </submittedName>
</protein>
<evidence type="ECO:0000256" key="3">
    <source>
        <dbReference type="ARBA" id="ARBA00022723"/>
    </source>
</evidence>
<dbReference type="NCBIfam" id="NF038128">
    <property type="entry name" value="choice_anch_J"/>
    <property type="match status" value="2"/>
</dbReference>
<evidence type="ECO:0000259" key="10">
    <source>
        <dbReference type="Pfam" id="PF05572"/>
    </source>
</evidence>
<evidence type="ECO:0000313" key="12">
    <source>
        <dbReference type="EMBL" id="MFD2919428.1"/>
    </source>
</evidence>
<evidence type="ECO:0000256" key="6">
    <source>
        <dbReference type="ARBA" id="ARBA00022833"/>
    </source>
</evidence>
<gene>
    <name evidence="12" type="ORF">ACFS6H_06920</name>
</gene>
<keyword evidence="13" id="KW-1185">Reference proteome</keyword>
<dbReference type="InterPro" id="IPR013783">
    <property type="entry name" value="Ig-like_fold"/>
</dbReference>
<dbReference type="InterPro" id="IPR008754">
    <property type="entry name" value="Peptidase_M43"/>
</dbReference>
<dbReference type="RefSeq" id="WP_386096607.1">
    <property type="nucleotide sequence ID" value="NZ_JBHUOZ010000001.1"/>
</dbReference>
<evidence type="ECO:0000259" key="11">
    <source>
        <dbReference type="Pfam" id="PF18962"/>
    </source>
</evidence>
<sequence>MKKFTLLLAAGFLFFGMQVTFGQTTPKARISAEEKSAVVASRNTPPGTLQRCGTTEAYEQLFKQNPAFKAQFEANQRRLAEISRQRRETSRVTALEDTVAVVIHVIGSAALQAQVTDAILQSQIDTLNVDYNGKNADSVRIPAAFKPVYGKMGITFILAKTDPNGFPTTGIERRTNSITFSSGTADNAKRTANGGLDAWDGTKYLNLWVAELTGGLLGISVFPGDPRPLALHGFLCDYRAFGSNASYLYPQFNKGRTTTHELGHFLNLRHIWGDDGTGANFDQCTANSCNGSDLVADTPNQCVMNFGNPDPTGVGVVKTDVCSPAAPGVMYQNFMDYCDDIALVMFTQGQNTRMEDAFNSPDRGPLLSSLAYNPPPPAAGNDARISAIITPANGSTFACGTTVAPQVTIMNMGSNALSSAAIVVRVNGTAVGSPFAWTAGTPLAQGQTANITLPVITLPSGTSVIKIHSTLPNNLVDANPANDTSTVSVTRVDPQTLPASNDFETVFLNPGFTISNPDNDALEWIWATPGTGGTGTGAAAADNYNQDAVGTFDDLLTPTFLNTGLLATDSIYLSFDLAYKFYADIFGSISDELQILVTNNCGASYTTLFQGTGNAIATGSSGNIFIPTPADWRRRTFAIGQNIFSGGNFQFVIRNVNNWGNVMWIDNINVALKPRKDLQASAITRPAVTECTSNFSPTFTVRNNGGQTITAFKVGYSLNGGTAVEVAVNQTLVPGASYTHTFPAITFPTGSNSIRYYGIDPLSAEGGTDGTPANNEITRSFVVPAKQVNVSEGFEGTTFPPASWLRINADNGVTWQRVNYGKSSSYSASVNNYNYATNTYLFDHLQTPIVKTDGADSVIISFDVAHQPYEDENGISVDNLGVLASRNCGTTFSVIYSKTGEDLATVLPGTEDQYLPSPNDWRRERVVFDLTTTAATETIFQFRNGNAYGNDIYIDNINIEPKFKRDLKVESIEPPVACGTNYTPTAIVRNNGTNTITGFKVAYTVNNGTPVVTTVTGVTFLKNTTMNVALTAATLNAGSNTIKVYSFDPIGAGAIVGDQYLVNDTITRTVATATTVQNSIVQGFEATTFPPTGWTIGNPDGALTWARSGAGNNSTGSAFLRNFTYYSNGQRDGLFSPVLEYSQADSLTLTFDVSATKIDYADPATTASDTLEVLITKDCGNTYTSVYKKWGNTLQTVGNANTGGQFTEYTPNGSYLWRTEKVNLAPAAGATTGNLQVVFRNTTNNRNNIFIDNVNITARTLPERLKADGYIVSPSPFTTQFRVWFIQAPADLKYVSVYNSSGQRVWSKEYSNNTANVLQVDLTGKPAGTYIVRIGYGGKEVETKIVKTN</sequence>
<evidence type="ECO:0000256" key="2">
    <source>
        <dbReference type="ARBA" id="ARBA00022670"/>
    </source>
</evidence>
<keyword evidence="6" id="KW-0862">Zinc</keyword>
<dbReference type="Pfam" id="PF05572">
    <property type="entry name" value="Peptidase_M43"/>
    <property type="match status" value="1"/>
</dbReference>
<dbReference type="Gene3D" id="2.60.40.10">
    <property type="entry name" value="Immunoglobulins"/>
    <property type="match status" value="2"/>
</dbReference>
<evidence type="ECO:0000256" key="7">
    <source>
        <dbReference type="ARBA" id="ARBA00023049"/>
    </source>
</evidence>
<accession>A0ABW6A597</accession>
<keyword evidence="7" id="KW-0482">Metalloprotease</keyword>
<name>A0ABW6A597_9BACT</name>
<proteinExistence type="inferred from homology"/>
<dbReference type="Gene3D" id="3.40.390.10">
    <property type="entry name" value="Collagenase (Catalytic Domain)"/>
    <property type="match status" value="1"/>
</dbReference>
<keyword evidence="5" id="KW-0378">Hydrolase</keyword>
<keyword evidence="4 9" id="KW-0732">Signal</keyword>
<dbReference type="InterPro" id="IPR024079">
    <property type="entry name" value="MetalloPept_cat_dom_sf"/>
</dbReference>
<feature type="chain" id="PRO_5047070273" evidence="9">
    <location>
        <begin position="23"/>
        <end position="1349"/>
    </location>
</feature>
<dbReference type="EMBL" id="JBHUOZ010000001">
    <property type="protein sequence ID" value="MFD2919428.1"/>
    <property type="molecule type" value="Genomic_DNA"/>
</dbReference>
<feature type="signal peptide" evidence="9">
    <location>
        <begin position="1"/>
        <end position="22"/>
    </location>
</feature>
<dbReference type="PANTHER" id="PTHR47466:SF1">
    <property type="entry name" value="METALLOPROTEASE MEP1 (AFU_ORTHOLOGUE AFUA_1G07730)-RELATED"/>
    <property type="match status" value="1"/>
</dbReference>
<feature type="domain" description="Peptidase M43 pregnancy-associated plasma-A" evidence="10">
    <location>
        <begin position="197"/>
        <end position="357"/>
    </location>
</feature>
<keyword evidence="3" id="KW-0479">Metal-binding</keyword>